<accession>A0A8J3JPH1</accession>
<evidence type="ECO:0000256" key="1">
    <source>
        <dbReference type="SAM" id="Phobius"/>
    </source>
</evidence>
<evidence type="ECO:0000313" key="3">
    <source>
        <dbReference type="Proteomes" id="UP000601223"/>
    </source>
</evidence>
<reference evidence="2 3" key="1">
    <citation type="submission" date="2021-01" db="EMBL/GenBank/DDBJ databases">
        <title>Whole genome shotgun sequence of Catellatospora bangladeshensis NBRC 107357.</title>
        <authorList>
            <person name="Komaki H."/>
            <person name="Tamura T."/>
        </authorList>
    </citation>
    <scope>NUCLEOTIDE SEQUENCE [LARGE SCALE GENOMIC DNA]</scope>
    <source>
        <strain evidence="2 3">NBRC 107357</strain>
    </source>
</reference>
<dbReference type="AlphaFoldDB" id="A0A8J3JPH1"/>
<name>A0A8J3JPH1_9ACTN</name>
<feature type="transmembrane region" description="Helical" evidence="1">
    <location>
        <begin position="48"/>
        <end position="70"/>
    </location>
</feature>
<sequence>MSLRPDEQELLAGLAEYTRASDPAFVAGLSNGVALAPVEYRRRHLARFGAALAAAGAALALTVLAIGGIAHAPASMFRETTTSITVRR</sequence>
<dbReference type="Proteomes" id="UP000601223">
    <property type="component" value="Unassembled WGS sequence"/>
</dbReference>
<proteinExistence type="predicted"/>
<dbReference type="Pfam" id="PF11239">
    <property type="entry name" value="DUF3040"/>
    <property type="match status" value="1"/>
</dbReference>
<keyword evidence="1" id="KW-0812">Transmembrane</keyword>
<comment type="caution">
    <text evidence="2">The sequence shown here is derived from an EMBL/GenBank/DDBJ whole genome shotgun (WGS) entry which is preliminary data.</text>
</comment>
<protein>
    <recommendedName>
        <fullName evidence="4">DUF3040 domain-containing protein</fullName>
    </recommendedName>
</protein>
<organism evidence="2 3">
    <name type="scientific">Catellatospora bangladeshensis</name>
    <dbReference type="NCBI Taxonomy" id="310355"/>
    <lineage>
        <taxon>Bacteria</taxon>
        <taxon>Bacillati</taxon>
        <taxon>Actinomycetota</taxon>
        <taxon>Actinomycetes</taxon>
        <taxon>Micromonosporales</taxon>
        <taxon>Micromonosporaceae</taxon>
        <taxon>Catellatospora</taxon>
    </lineage>
</organism>
<evidence type="ECO:0008006" key="4">
    <source>
        <dbReference type="Google" id="ProtNLM"/>
    </source>
</evidence>
<evidence type="ECO:0000313" key="2">
    <source>
        <dbReference type="EMBL" id="GIF84353.1"/>
    </source>
</evidence>
<dbReference type="InterPro" id="IPR021401">
    <property type="entry name" value="DUF3040"/>
</dbReference>
<dbReference type="RefSeq" id="WP_203752512.1">
    <property type="nucleotide sequence ID" value="NZ_BONF01000036.1"/>
</dbReference>
<gene>
    <name evidence="2" type="ORF">Cba03nite_57020</name>
</gene>
<dbReference type="EMBL" id="BONF01000036">
    <property type="protein sequence ID" value="GIF84353.1"/>
    <property type="molecule type" value="Genomic_DNA"/>
</dbReference>
<keyword evidence="1" id="KW-1133">Transmembrane helix</keyword>
<keyword evidence="1" id="KW-0472">Membrane</keyword>
<keyword evidence="3" id="KW-1185">Reference proteome</keyword>